<keyword evidence="1" id="KW-0378">Hydrolase</keyword>
<accession>A0A318LDL4</accession>
<evidence type="ECO:0000259" key="2">
    <source>
        <dbReference type="Pfam" id="PF03061"/>
    </source>
</evidence>
<dbReference type="InterPro" id="IPR029069">
    <property type="entry name" value="HotDog_dom_sf"/>
</dbReference>
<protein>
    <recommendedName>
        <fullName evidence="2">Thioesterase domain-containing protein</fullName>
    </recommendedName>
</protein>
<dbReference type="NCBIfam" id="TIGR00369">
    <property type="entry name" value="unchar_dom_1"/>
    <property type="match status" value="1"/>
</dbReference>
<reference evidence="3 4" key="1">
    <citation type="submission" date="2016-07" db="EMBL/GenBank/DDBJ databases">
        <title>Draft genome sequence of Prauserella sp. YIM 121212, isolated from alkaline soil.</title>
        <authorList>
            <person name="Ruckert C."/>
            <person name="Albersmeier A."/>
            <person name="Jiang C.-L."/>
            <person name="Jiang Y."/>
            <person name="Kalinowski J."/>
            <person name="Schneider O."/>
            <person name="Winkler A."/>
            <person name="Zotchev S.B."/>
        </authorList>
    </citation>
    <scope>NUCLEOTIDE SEQUENCE [LARGE SCALE GENOMIC DNA]</scope>
    <source>
        <strain evidence="3 4">YIM 121212</strain>
    </source>
</reference>
<name>A0A318LDL4_9PSEU</name>
<dbReference type="AlphaFoldDB" id="A0A318LDL4"/>
<dbReference type="PANTHER" id="PTHR43240:SF1">
    <property type="entry name" value="BLR5584 PROTEIN"/>
    <property type="match status" value="1"/>
</dbReference>
<evidence type="ECO:0000256" key="1">
    <source>
        <dbReference type="ARBA" id="ARBA00022801"/>
    </source>
</evidence>
<dbReference type="InterPro" id="IPR003736">
    <property type="entry name" value="PAAI_dom"/>
</dbReference>
<organism evidence="3 4">
    <name type="scientific">Prauserella flavalba</name>
    <dbReference type="NCBI Taxonomy" id="1477506"/>
    <lineage>
        <taxon>Bacteria</taxon>
        <taxon>Bacillati</taxon>
        <taxon>Actinomycetota</taxon>
        <taxon>Actinomycetes</taxon>
        <taxon>Pseudonocardiales</taxon>
        <taxon>Pseudonocardiaceae</taxon>
        <taxon>Prauserella</taxon>
    </lineage>
</organism>
<dbReference type="InterPro" id="IPR006683">
    <property type="entry name" value="Thioestr_dom"/>
</dbReference>
<dbReference type="Gene3D" id="3.10.129.10">
    <property type="entry name" value="Hotdog Thioesterase"/>
    <property type="match status" value="1"/>
</dbReference>
<keyword evidence="4" id="KW-1185">Reference proteome</keyword>
<proteinExistence type="predicted"/>
<feature type="domain" description="Thioesterase" evidence="2">
    <location>
        <begin position="51"/>
        <end position="126"/>
    </location>
</feature>
<dbReference type="Proteomes" id="UP000247892">
    <property type="component" value="Unassembled WGS sequence"/>
</dbReference>
<dbReference type="Pfam" id="PF03061">
    <property type="entry name" value="4HBT"/>
    <property type="match status" value="1"/>
</dbReference>
<evidence type="ECO:0000313" key="4">
    <source>
        <dbReference type="Proteomes" id="UP000247892"/>
    </source>
</evidence>
<comment type="caution">
    <text evidence="3">The sequence shown here is derived from an EMBL/GenBank/DDBJ whole genome shotgun (WGS) entry which is preliminary data.</text>
</comment>
<dbReference type="OrthoDB" id="9813282at2"/>
<gene>
    <name evidence="3" type="ORF">BA062_28055</name>
</gene>
<dbReference type="CDD" id="cd03443">
    <property type="entry name" value="PaaI_thioesterase"/>
    <property type="match status" value="1"/>
</dbReference>
<dbReference type="GO" id="GO:0005829">
    <property type="term" value="C:cytosol"/>
    <property type="evidence" value="ECO:0007669"/>
    <property type="project" value="TreeGrafter"/>
</dbReference>
<dbReference type="PANTHER" id="PTHR43240">
    <property type="entry name" value="1,4-DIHYDROXY-2-NAPHTHOYL-COA THIOESTERASE 1"/>
    <property type="match status" value="1"/>
</dbReference>
<dbReference type="EMBL" id="MASU01000013">
    <property type="protein sequence ID" value="PXY24104.1"/>
    <property type="molecule type" value="Genomic_DNA"/>
</dbReference>
<dbReference type="SUPFAM" id="SSF54637">
    <property type="entry name" value="Thioesterase/thiol ester dehydrase-isomerase"/>
    <property type="match status" value="1"/>
</dbReference>
<dbReference type="GO" id="GO:0061522">
    <property type="term" value="F:1,4-dihydroxy-2-naphthoyl-CoA thioesterase activity"/>
    <property type="evidence" value="ECO:0007669"/>
    <property type="project" value="TreeGrafter"/>
</dbReference>
<sequence>MTGLETLRALLRGDLPPAGIGKTLDFRLVDVGDGWAVFEGGTGEHLYNPAQTVHGGYFATLLDSALACAVMSKLPEGRTYTTVQLNVSLLRPATAATGTLRATANAVHVGRTIGTAEARLEGVDDGKLYAHATTTCAILPVR</sequence>
<dbReference type="RefSeq" id="WP_110342027.1">
    <property type="nucleotide sequence ID" value="NZ_MASU01000013.1"/>
</dbReference>
<evidence type="ECO:0000313" key="3">
    <source>
        <dbReference type="EMBL" id="PXY24104.1"/>
    </source>
</evidence>